<proteinExistence type="predicted"/>
<evidence type="ECO:0000313" key="1">
    <source>
        <dbReference type="EMBL" id="KAJ0047692.1"/>
    </source>
</evidence>
<name>A0ACC0ZB81_9ROSI</name>
<gene>
    <name evidence="1" type="ORF">Pint_15689</name>
</gene>
<comment type="caution">
    <text evidence="1">The sequence shown here is derived from an EMBL/GenBank/DDBJ whole genome shotgun (WGS) entry which is preliminary data.</text>
</comment>
<evidence type="ECO:0000313" key="2">
    <source>
        <dbReference type="Proteomes" id="UP001163603"/>
    </source>
</evidence>
<reference evidence="2" key="1">
    <citation type="journal article" date="2023" name="G3 (Bethesda)">
        <title>Genome assembly and association tests identify interacting loci associated with vigor, precocity, and sex in interspecific pistachio rootstocks.</title>
        <authorList>
            <person name="Palmer W."/>
            <person name="Jacygrad E."/>
            <person name="Sagayaradj S."/>
            <person name="Cavanaugh K."/>
            <person name="Han R."/>
            <person name="Bertier L."/>
            <person name="Beede B."/>
            <person name="Kafkas S."/>
            <person name="Golino D."/>
            <person name="Preece J."/>
            <person name="Michelmore R."/>
        </authorList>
    </citation>
    <scope>NUCLEOTIDE SEQUENCE [LARGE SCALE GENOMIC DNA]</scope>
</reference>
<protein>
    <submittedName>
        <fullName evidence="1">Uncharacterized protein</fullName>
    </submittedName>
</protein>
<organism evidence="1 2">
    <name type="scientific">Pistacia integerrima</name>
    <dbReference type="NCBI Taxonomy" id="434235"/>
    <lineage>
        <taxon>Eukaryota</taxon>
        <taxon>Viridiplantae</taxon>
        <taxon>Streptophyta</taxon>
        <taxon>Embryophyta</taxon>
        <taxon>Tracheophyta</taxon>
        <taxon>Spermatophyta</taxon>
        <taxon>Magnoliopsida</taxon>
        <taxon>eudicotyledons</taxon>
        <taxon>Gunneridae</taxon>
        <taxon>Pentapetalae</taxon>
        <taxon>rosids</taxon>
        <taxon>malvids</taxon>
        <taxon>Sapindales</taxon>
        <taxon>Anacardiaceae</taxon>
        <taxon>Pistacia</taxon>
    </lineage>
</organism>
<dbReference type="Proteomes" id="UP001163603">
    <property type="component" value="Chromosome 2"/>
</dbReference>
<dbReference type="EMBL" id="CM047737">
    <property type="protein sequence ID" value="KAJ0047692.1"/>
    <property type="molecule type" value="Genomic_DNA"/>
</dbReference>
<sequence length="308" mass="35263">MQSFCFFFSLIWDKFNGVEVLGAILLAISSKVEKLLKASPSAKETKLLNTNGGTSFREHIQRHTLSIDFDGEEDIFFDCEEWPLPESEPEDDFQSANGDFSPCSSSTESESSMIGMGMSMGMGLSMDMGMRRGVSTEMDMDTRMTMANGKKNKTVLSKNEPPPDFLARERNLSHFFHQDHFWNYGYKYKDVERRKQEGETLENGRKLAQFLEDSYWVNRAGVVDRHKKNICPCLPTTIDRPRSKRKPPSSFSDAMPPPPPQPQPDNDESKTRKRNMRKHSRCTNCLPKAFSWLHCRGRKKLSPAPIEE</sequence>
<keyword evidence="2" id="KW-1185">Reference proteome</keyword>
<accession>A0ACC0ZB81</accession>